<dbReference type="RefSeq" id="WP_330086154.1">
    <property type="nucleotide sequence ID" value="NZ_JAUGZK010000001.1"/>
</dbReference>
<accession>A0ABU7JB22</accession>
<evidence type="ECO:0000313" key="6">
    <source>
        <dbReference type="Proteomes" id="UP001339167"/>
    </source>
</evidence>
<dbReference type="SUPFAM" id="SSF56300">
    <property type="entry name" value="Metallo-dependent phosphatases"/>
    <property type="match status" value="1"/>
</dbReference>
<name>A0ABU7JB22_9GAMM</name>
<dbReference type="InterPro" id="IPR004843">
    <property type="entry name" value="Calcineurin-like_PHP"/>
</dbReference>
<dbReference type="CDD" id="cd00063">
    <property type="entry name" value="FN3"/>
    <property type="match status" value="1"/>
</dbReference>
<dbReference type="SUPFAM" id="SSF49363">
    <property type="entry name" value="Purple acid phosphatase, N-terminal domain"/>
    <property type="match status" value="1"/>
</dbReference>
<dbReference type="InterPro" id="IPR015914">
    <property type="entry name" value="PAPs_N"/>
</dbReference>
<proteinExistence type="predicted"/>
<dbReference type="Pfam" id="PF00149">
    <property type="entry name" value="Metallophos"/>
    <property type="match status" value="1"/>
</dbReference>
<feature type="signal peptide" evidence="2">
    <location>
        <begin position="1"/>
        <end position="20"/>
    </location>
</feature>
<keyword evidence="1 2" id="KW-0732">Signal</keyword>
<dbReference type="Proteomes" id="UP001339167">
    <property type="component" value="Unassembled WGS sequence"/>
</dbReference>
<feature type="domain" description="Calcineurin-like phosphoesterase" evidence="3">
    <location>
        <begin position="166"/>
        <end position="340"/>
    </location>
</feature>
<dbReference type="InterPro" id="IPR008963">
    <property type="entry name" value="Purple_acid_Pase-like_N"/>
</dbReference>
<dbReference type="PANTHER" id="PTHR22953">
    <property type="entry name" value="ACID PHOSPHATASE RELATED"/>
    <property type="match status" value="1"/>
</dbReference>
<feature type="chain" id="PRO_5046316451" evidence="2">
    <location>
        <begin position="21"/>
        <end position="459"/>
    </location>
</feature>
<dbReference type="InterPro" id="IPR039331">
    <property type="entry name" value="PAPs-like"/>
</dbReference>
<evidence type="ECO:0000313" key="5">
    <source>
        <dbReference type="EMBL" id="MEE2022792.1"/>
    </source>
</evidence>
<sequence length="459" mass="51482">MMLRQYVAVFALLVSGLVQAQNTLVPAGVSRYQATAFPDRIVLTPTQTPAHSQFINWRTNHAVVLAELELTEAVDGPGLHQTAVRFEGNTQALQTDNGLAHHHQVLVTGLQPDTLYAYRVRGQHTWSEWLQFRTAHADFVPFQFIYFGDAQNALKSHFSRVARAALLQAPNASLMLHAGDLVNSRYGILDNEWGEWFDASGWQARMINQLVTTGNHEYVQLDPASDSRTLVPQFPAQFSVPGNGPTPLQDTVFYVDYQGVRFISLNSTEALMNEAMARLQAEWLEQVLQQNQARWTVVTYHHPMFSVSKGRDNERLRHYWQPLFARYGVDLVLQGHDHVYGRNVSEGKNAHQAGTVYLVSVAGPKMYLVSDDAKRQMQPVAEDTQLFQVISVEENQLHYQALTATGRLYDAFSLQRQADGSKILQPGSSLVAPRFCENPDQATREAGRCWQGDAFGAGE</sequence>
<organism evidence="5 6">
    <name type="scientific">Alkalimonas mucilaginosa</name>
    <dbReference type="NCBI Taxonomy" id="3057676"/>
    <lineage>
        <taxon>Bacteria</taxon>
        <taxon>Pseudomonadati</taxon>
        <taxon>Pseudomonadota</taxon>
        <taxon>Gammaproteobacteria</taxon>
        <taxon>Alkalimonas</taxon>
    </lineage>
</organism>
<keyword evidence="5" id="KW-0378">Hydrolase</keyword>
<dbReference type="Gene3D" id="3.60.21.10">
    <property type="match status" value="1"/>
</dbReference>
<dbReference type="Gene3D" id="2.60.40.380">
    <property type="entry name" value="Purple acid phosphatase-like, N-terminal"/>
    <property type="match status" value="1"/>
</dbReference>
<evidence type="ECO:0000256" key="1">
    <source>
        <dbReference type="ARBA" id="ARBA00022729"/>
    </source>
</evidence>
<evidence type="ECO:0000256" key="2">
    <source>
        <dbReference type="SAM" id="SignalP"/>
    </source>
</evidence>
<feature type="domain" description="Purple acid phosphatase N-terminal" evidence="4">
    <location>
        <begin position="38"/>
        <end position="134"/>
    </location>
</feature>
<dbReference type="EC" id="3.1.-.-" evidence="5"/>
<protein>
    <submittedName>
        <fullName evidence="5">Metallophosphoesterase family protein</fullName>
        <ecNumber evidence="5">3.1.-.-</ecNumber>
    </submittedName>
</protein>
<evidence type="ECO:0000259" key="4">
    <source>
        <dbReference type="Pfam" id="PF16656"/>
    </source>
</evidence>
<reference evidence="5 6" key="1">
    <citation type="submission" date="2023-06" db="EMBL/GenBank/DDBJ databases">
        <title>Alkalimonas sp., MEB004 an alkaliphilic bacterium isolated from Lonar Lake, India.</title>
        <authorList>
            <person name="Joshi A."/>
            <person name="Thite S."/>
        </authorList>
    </citation>
    <scope>NUCLEOTIDE SEQUENCE [LARGE SCALE GENOMIC DNA]</scope>
    <source>
        <strain evidence="5 6">MEB004</strain>
    </source>
</reference>
<dbReference type="InterPro" id="IPR029052">
    <property type="entry name" value="Metallo-depent_PP-like"/>
</dbReference>
<keyword evidence="6" id="KW-1185">Reference proteome</keyword>
<dbReference type="Pfam" id="PF16656">
    <property type="entry name" value="Pur_ac_phosph_N"/>
    <property type="match status" value="1"/>
</dbReference>
<evidence type="ECO:0000259" key="3">
    <source>
        <dbReference type="Pfam" id="PF00149"/>
    </source>
</evidence>
<dbReference type="EMBL" id="JAUGZK010000001">
    <property type="protein sequence ID" value="MEE2022792.1"/>
    <property type="molecule type" value="Genomic_DNA"/>
</dbReference>
<comment type="caution">
    <text evidence="5">The sequence shown here is derived from an EMBL/GenBank/DDBJ whole genome shotgun (WGS) entry which is preliminary data.</text>
</comment>
<dbReference type="InterPro" id="IPR003961">
    <property type="entry name" value="FN3_dom"/>
</dbReference>
<gene>
    <name evidence="5" type="ORF">QWF21_00930</name>
</gene>
<dbReference type="PANTHER" id="PTHR22953:SF153">
    <property type="entry name" value="PURPLE ACID PHOSPHATASE"/>
    <property type="match status" value="1"/>
</dbReference>
<dbReference type="GO" id="GO:0016787">
    <property type="term" value="F:hydrolase activity"/>
    <property type="evidence" value="ECO:0007669"/>
    <property type="project" value="UniProtKB-KW"/>
</dbReference>